<evidence type="ECO:0000256" key="7">
    <source>
        <dbReference type="ARBA" id="ARBA00022801"/>
    </source>
</evidence>
<comment type="function">
    <text evidence="13">Beta-glucosidases are one of a number of cellulolytic enzymes involved in the degradation of cellulosic biomass. Catalyzes the last step releasing glucose from the inhibitory cellobiose.</text>
</comment>
<dbReference type="PANTHER" id="PTHR42715:SF5">
    <property type="entry name" value="BETA-GLUCOSIDASE M-RELATED"/>
    <property type="match status" value="1"/>
</dbReference>
<comment type="similarity">
    <text evidence="4 14">Belongs to the glycosyl hydrolase 3 family.</text>
</comment>
<organism evidence="17 18">
    <name type="scientific">Lithohypha guttulata</name>
    <dbReference type="NCBI Taxonomy" id="1690604"/>
    <lineage>
        <taxon>Eukaryota</taxon>
        <taxon>Fungi</taxon>
        <taxon>Dikarya</taxon>
        <taxon>Ascomycota</taxon>
        <taxon>Pezizomycotina</taxon>
        <taxon>Eurotiomycetes</taxon>
        <taxon>Chaetothyriomycetidae</taxon>
        <taxon>Chaetothyriales</taxon>
        <taxon>Trichomeriaceae</taxon>
        <taxon>Lithohypha</taxon>
    </lineage>
</organism>
<dbReference type="InterPro" id="IPR017853">
    <property type="entry name" value="GH"/>
</dbReference>
<keyword evidence="12 14" id="KW-0624">Polysaccharide degradation</keyword>
<dbReference type="Proteomes" id="UP001309876">
    <property type="component" value="Unassembled WGS sequence"/>
</dbReference>
<dbReference type="Gene3D" id="3.40.50.1700">
    <property type="entry name" value="Glycoside hydrolase family 3 C-terminal domain"/>
    <property type="match status" value="1"/>
</dbReference>
<dbReference type="InterPro" id="IPR026891">
    <property type="entry name" value="Fn3-like"/>
</dbReference>
<feature type="chain" id="PRO_5043023568" description="beta-glucosidase" evidence="15">
    <location>
        <begin position="22"/>
        <end position="810"/>
    </location>
</feature>
<keyword evidence="6 15" id="KW-0732">Signal</keyword>
<gene>
    <name evidence="17" type="ORF">LTR05_008803</name>
</gene>
<evidence type="ECO:0000256" key="11">
    <source>
        <dbReference type="ARBA" id="ARBA00023295"/>
    </source>
</evidence>
<dbReference type="InterPro" id="IPR036962">
    <property type="entry name" value="Glyco_hydro_3_N_sf"/>
</dbReference>
<keyword evidence="7 14" id="KW-0378">Hydrolase</keyword>
<evidence type="ECO:0000256" key="8">
    <source>
        <dbReference type="ARBA" id="ARBA00023001"/>
    </source>
</evidence>
<dbReference type="PRINTS" id="PR00133">
    <property type="entry name" value="GLHYDRLASE3"/>
</dbReference>
<dbReference type="PANTHER" id="PTHR42715">
    <property type="entry name" value="BETA-GLUCOSIDASE"/>
    <property type="match status" value="1"/>
</dbReference>
<name>A0AAN7SL85_9EURO</name>
<dbReference type="Pfam" id="PF14310">
    <property type="entry name" value="Fn3-like"/>
    <property type="match status" value="1"/>
</dbReference>
<dbReference type="InterPro" id="IPR002772">
    <property type="entry name" value="Glyco_hydro_3_C"/>
</dbReference>
<dbReference type="PROSITE" id="PS00775">
    <property type="entry name" value="GLYCOSYL_HYDROL_F3"/>
    <property type="match status" value="1"/>
</dbReference>
<comment type="caution">
    <text evidence="17">The sequence shown here is derived from an EMBL/GenBank/DDBJ whole genome shotgun (WGS) entry which is preliminary data.</text>
</comment>
<dbReference type="FunFam" id="3.20.20.300:FF:000002">
    <property type="entry name" value="Probable beta-glucosidase"/>
    <property type="match status" value="1"/>
</dbReference>
<evidence type="ECO:0000313" key="17">
    <source>
        <dbReference type="EMBL" id="KAK5080092.1"/>
    </source>
</evidence>
<dbReference type="GO" id="GO:0008422">
    <property type="term" value="F:beta-glucosidase activity"/>
    <property type="evidence" value="ECO:0007669"/>
    <property type="project" value="UniProtKB-EC"/>
</dbReference>
<keyword evidence="10 14" id="KW-0119">Carbohydrate metabolism</keyword>
<proteinExistence type="inferred from homology"/>
<dbReference type="EMBL" id="JAVRRJ010000022">
    <property type="protein sequence ID" value="KAK5080092.1"/>
    <property type="molecule type" value="Genomic_DNA"/>
</dbReference>
<evidence type="ECO:0000256" key="3">
    <source>
        <dbReference type="ARBA" id="ARBA00004987"/>
    </source>
</evidence>
<dbReference type="SUPFAM" id="SSF52279">
    <property type="entry name" value="Beta-D-glucan exohydrolase, C-terminal domain"/>
    <property type="match status" value="1"/>
</dbReference>
<comment type="pathway">
    <text evidence="3 14">Glycan metabolism; cellulose degradation.</text>
</comment>
<feature type="signal peptide" evidence="15">
    <location>
        <begin position="1"/>
        <end position="21"/>
    </location>
</feature>
<evidence type="ECO:0000256" key="15">
    <source>
        <dbReference type="SAM" id="SignalP"/>
    </source>
</evidence>
<evidence type="ECO:0000256" key="13">
    <source>
        <dbReference type="ARBA" id="ARBA00024983"/>
    </source>
</evidence>
<evidence type="ECO:0000256" key="5">
    <source>
        <dbReference type="ARBA" id="ARBA00022525"/>
    </source>
</evidence>
<dbReference type="GO" id="GO:0030245">
    <property type="term" value="P:cellulose catabolic process"/>
    <property type="evidence" value="ECO:0007669"/>
    <property type="project" value="UniProtKB-KW"/>
</dbReference>
<dbReference type="EC" id="3.2.1.21" evidence="14"/>
<dbReference type="SMART" id="SM01217">
    <property type="entry name" value="Fn3_like"/>
    <property type="match status" value="1"/>
</dbReference>
<protein>
    <recommendedName>
        <fullName evidence="14">beta-glucosidase</fullName>
        <ecNumber evidence="14">3.2.1.21</ecNumber>
    </recommendedName>
</protein>
<dbReference type="InterPro" id="IPR036881">
    <property type="entry name" value="Glyco_hydro_3_C_sf"/>
</dbReference>
<evidence type="ECO:0000256" key="4">
    <source>
        <dbReference type="ARBA" id="ARBA00005336"/>
    </source>
</evidence>
<accession>A0AAN7SL85</accession>
<comment type="subcellular location">
    <subcellularLocation>
        <location evidence="2">Secreted</location>
    </subcellularLocation>
</comment>
<keyword evidence="5" id="KW-0964">Secreted</keyword>
<evidence type="ECO:0000256" key="6">
    <source>
        <dbReference type="ARBA" id="ARBA00022729"/>
    </source>
</evidence>
<dbReference type="InterPro" id="IPR013783">
    <property type="entry name" value="Ig-like_fold"/>
</dbReference>
<dbReference type="AlphaFoldDB" id="A0AAN7SL85"/>
<dbReference type="Pfam" id="PF00933">
    <property type="entry name" value="Glyco_hydro_3"/>
    <property type="match status" value="1"/>
</dbReference>
<evidence type="ECO:0000313" key="18">
    <source>
        <dbReference type="Proteomes" id="UP001309876"/>
    </source>
</evidence>
<keyword evidence="8" id="KW-0136">Cellulose degradation</keyword>
<dbReference type="InterPro" id="IPR019800">
    <property type="entry name" value="Glyco_hydro_3_AS"/>
</dbReference>
<dbReference type="SUPFAM" id="SSF51445">
    <property type="entry name" value="(Trans)glycosidases"/>
    <property type="match status" value="1"/>
</dbReference>
<comment type="catalytic activity">
    <reaction evidence="1 14">
        <text>Hydrolysis of terminal, non-reducing beta-D-glucosyl residues with release of beta-D-glucose.</text>
        <dbReference type="EC" id="3.2.1.21"/>
    </reaction>
</comment>
<evidence type="ECO:0000256" key="10">
    <source>
        <dbReference type="ARBA" id="ARBA00023277"/>
    </source>
</evidence>
<evidence type="ECO:0000256" key="1">
    <source>
        <dbReference type="ARBA" id="ARBA00000448"/>
    </source>
</evidence>
<evidence type="ECO:0000259" key="16">
    <source>
        <dbReference type="SMART" id="SM01217"/>
    </source>
</evidence>
<feature type="domain" description="Fibronectin type III-like" evidence="16">
    <location>
        <begin position="730"/>
        <end position="799"/>
    </location>
</feature>
<dbReference type="Gene3D" id="2.60.40.10">
    <property type="entry name" value="Immunoglobulins"/>
    <property type="match status" value="1"/>
</dbReference>
<dbReference type="Pfam" id="PF01915">
    <property type="entry name" value="Glyco_hydro_3_C"/>
    <property type="match status" value="1"/>
</dbReference>
<evidence type="ECO:0000256" key="9">
    <source>
        <dbReference type="ARBA" id="ARBA00023180"/>
    </source>
</evidence>
<evidence type="ECO:0000256" key="14">
    <source>
        <dbReference type="RuleBase" id="RU361161"/>
    </source>
</evidence>
<dbReference type="Gene3D" id="3.20.20.300">
    <property type="entry name" value="Glycoside hydrolase, family 3, N-terminal domain"/>
    <property type="match status" value="1"/>
</dbReference>
<dbReference type="InterPro" id="IPR050288">
    <property type="entry name" value="Cellulose_deg_GH3"/>
</dbReference>
<reference evidence="17 18" key="1">
    <citation type="submission" date="2023-08" db="EMBL/GenBank/DDBJ databases">
        <title>Black Yeasts Isolated from many extreme environments.</title>
        <authorList>
            <person name="Coleine C."/>
            <person name="Stajich J.E."/>
            <person name="Selbmann L."/>
        </authorList>
    </citation>
    <scope>NUCLEOTIDE SEQUENCE [LARGE SCALE GENOMIC DNA]</scope>
    <source>
        <strain evidence="17 18">CCFEE 5910</strain>
    </source>
</reference>
<keyword evidence="9" id="KW-0325">Glycoprotein</keyword>
<evidence type="ECO:0000256" key="2">
    <source>
        <dbReference type="ARBA" id="ARBA00004613"/>
    </source>
</evidence>
<dbReference type="InterPro" id="IPR001764">
    <property type="entry name" value="Glyco_hydro_3_N"/>
</dbReference>
<sequence length="810" mass="87419">MASLSKLSTALMLCLLPAVHPQEVVVDGIVQEDVYFYGQSPPVFPSPETNATGLWADAISRARDMVARMTLDEKVSITGGIVNSTNGCGGNIPSVERVGFPGMCLQDGANGVRETDFVNGYASGVHVGASWNRNLTYARAHGFGGEFRRKGATVALGPMIGPLGRIALGGRNWEGFSPDPYLSGILVAETVHGIQDQGVIATTKHFVGNEQELLRNPRLDASNDNKTIEASSTNMDDQTMHELYMWPFADAVHAGTGSIMGSYQRLNNSYACHNSKALNGLLKTELGFPGFVMSDWFAQHAGVASALGGLDMVMPFGFEFWGDNLTEAVANSSIPELRVDDMATRVLAAWYLVGQDTVDIPMAIGIPPSHLRQHPYIDARDPADDATILQGAIEGHVLVKNTNNVLPLRNPRMISVFGYDAKNPNANTPAQGFSGWSTGLQSQNYVAVVCGFGTGYGPRGAEGCPPFLPIGPNGTMITGGGSGAATSAYIDSPIEALQRRARRDKTAVFWDFDTVSANSTVDRTSDACLVFLNAASSEGIDRPALRDDFSDTLVTNIAAQCNNTIVVIHNAGVRLVDQWIENENVTALIFAQLPGQDSGEALTQILYGDVSPSGKLTYTVPRNESDYGNLLEPVGYEGWDRYFPQDNFTEGVFIDYRHFDQRGIEPRYEFGFGLSYTTFEYSNLNIEVVTSNLTEYPVGQIIPGGQADLWDVVARVSATVSNTGGVEAAEVVQLYLGVPGGNQPIRQLRGFDKAVIPAGQSRDVSLDLRRRDVSAWDVVAQQWRVAVGQDYIVEVGASSRNLPLNGTLVF</sequence>
<evidence type="ECO:0000256" key="12">
    <source>
        <dbReference type="ARBA" id="ARBA00023326"/>
    </source>
</evidence>
<keyword evidence="18" id="KW-1185">Reference proteome</keyword>
<keyword evidence="11 14" id="KW-0326">Glycosidase</keyword>
<dbReference type="GO" id="GO:0005576">
    <property type="term" value="C:extracellular region"/>
    <property type="evidence" value="ECO:0007669"/>
    <property type="project" value="UniProtKB-SubCell"/>
</dbReference>